<dbReference type="RefSeq" id="XP_040790373.1">
    <property type="nucleotide sequence ID" value="XM_040936597.1"/>
</dbReference>
<keyword evidence="2" id="KW-1185">Reference proteome</keyword>
<proteinExistence type="predicted"/>
<evidence type="ECO:0000313" key="1">
    <source>
        <dbReference type="EMBL" id="KAF1847810.1"/>
    </source>
</evidence>
<protein>
    <submittedName>
        <fullName evidence="1">Uncharacterized protein</fullName>
    </submittedName>
</protein>
<dbReference type="GeneID" id="63853847"/>
<organism evidence="1 2">
    <name type="scientific">Cucurbitaria berberidis CBS 394.84</name>
    <dbReference type="NCBI Taxonomy" id="1168544"/>
    <lineage>
        <taxon>Eukaryota</taxon>
        <taxon>Fungi</taxon>
        <taxon>Dikarya</taxon>
        <taxon>Ascomycota</taxon>
        <taxon>Pezizomycotina</taxon>
        <taxon>Dothideomycetes</taxon>
        <taxon>Pleosporomycetidae</taxon>
        <taxon>Pleosporales</taxon>
        <taxon>Pleosporineae</taxon>
        <taxon>Cucurbitariaceae</taxon>
        <taxon>Cucurbitaria</taxon>
    </lineage>
</organism>
<gene>
    <name evidence="1" type="ORF">K460DRAFT_403130</name>
</gene>
<sequence>MSTTVPEIPLVSKKDIDRLKALVETHKKVISKLIVPICATVIVRADIALEAIVKRPTQPSKEDLETNARIMEPKPRALELIEYASKEIRELLQFHKDEIEDHPPFKGFEGFTEFKIEQKEFISMVRQSAQEIFERLIDVDEQSARLLNENNIVFNNYLYGDFSSSEGFLSLIEGWIVNVDEPAQPES</sequence>
<dbReference type="EMBL" id="ML976615">
    <property type="protein sequence ID" value="KAF1847810.1"/>
    <property type="molecule type" value="Genomic_DNA"/>
</dbReference>
<evidence type="ECO:0000313" key="2">
    <source>
        <dbReference type="Proteomes" id="UP000800039"/>
    </source>
</evidence>
<name>A0A9P4GMM0_9PLEO</name>
<reference evidence="1" key="1">
    <citation type="submission" date="2020-01" db="EMBL/GenBank/DDBJ databases">
        <authorList>
            <consortium name="DOE Joint Genome Institute"/>
            <person name="Haridas S."/>
            <person name="Albert R."/>
            <person name="Binder M."/>
            <person name="Bloem J."/>
            <person name="Labutti K."/>
            <person name="Salamov A."/>
            <person name="Andreopoulos B."/>
            <person name="Baker S.E."/>
            <person name="Barry K."/>
            <person name="Bills G."/>
            <person name="Bluhm B.H."/>
            <person name="Cannon C."/>
            <person name="Castanera R."/>
            <person name="Culley D.E."/>
            <person name="Daum C."/>
            <person name="Ezra D."/>
            <person name="Gonzalez J.B."/>
            <person name="Henrissat B."/>
            <person name="Kuo A."/>
            <person name="Liang C."/>
            <person name="Lipzen A."/>
            <person name="Lutzoni F."/>
            <person name="Magnuson J."/>
            <person name="Mondo S."/>
            <person name="Nolan M."/>
            <person name="Ohm R."/>
            <person name="Pangilinan J."/>
            <person name="Park H.-J."/>
            <person name="Ramirez L."/>
            <person name="Alfaro M."/>
            <person name="Sun H."/>
            <person name="Tritt A."/>
            <person name="Yoshinaga Y."/>
            <person name="Zwiers L.-H."/>
            <person name="Turgeon B.G."/>
            <person name="Goodwin S.B."/>
            <person name="Spatafora J.W."/>
            <person name="Crous P.W."/>
            <person name="Grigoriev I.V."/>
        </authorList>
    </citation>
    <scope>NUCLEOTIDE SEQUENCE</scope>
    <source>
        <strain evidence="1">CBS 394.84</strain>
    </source>
</reference>
<accession>A0A9P4GMM0</accession>
<comment type="caution">
    <text evidence="1">The sequence shown here is derived from an EMBL/GenBank/DDBJ whole genome shotgun (WGS) entry which is preliminary data.</text>
</comment>
<dbReference type="Proteomes" id="UP000800039">
    <property type="component" value="Unassembled WGS sequence"/>
</dbReference>
<dbReference type="AlphaFoldDB" id="A0A9P4GMM0"/>